<keyword evidence="5" id="KW-0812">Transmembrane</keyword>
<dbReference type="GeneID" id="139177134"/>
<dbReference type="Gene3D" id="2.60.40.10">
    <property type="entry name" value="Immunoglobulins"/>
    <property type="match status" value="3"/>
</dbReference>
<dbReference type="InterPro" id="IPR013783">
    <property type="entry name" value="Ig-like_fold"/>
</dbReference>
<proteinExistence type="inferred from homology"/>
<dbReference type="CDD" id="cd05740">
    <property type="entry name" value="IgI_hCEACAM_2_4_6_like"/>
    <property type="match status" value="1"/>
</dbReference>
<dbReference type="PROSITE" id="PS50835">
    <property type="entry name" value="IG_LIKE"/>
    <property type="match status" value="2"/>
</dbReference>
<dbReference type="SUPFAM" id="SSF48726">
    <property type="entry name" value="Immunoglobulin"/>
    <property type="match status" value="3"/>
</dbReference>
<keyword evidence="3" id="KW-0393">Immunoglobulin domain</keyword>
<keyword evidence="5" id="KW-1133">Transmembrane helix</keyword>
<dbReference type="SMART" id="SM00409">
    <property type="entry name" value="IG"/>
    <property type="match status" value="3"/>
</dbReference>
<dbReference type="Pfam" id="PF07686">
    <property type="entry name" value="V-set"/>
    <property type="match status" value="1"/>
</dbReference>
<evidence type="ECO:0000259" key="7">
    <source>
        <dbReference type="PROSITE" id="PS50835"/>
    </source>
</evidence>
<keyword evidence="1 6" id="KW-0732">Signal</keyword>
<comment type="similarity">
    <text evidence="4">Belongs to the immunoglobulin superfamily. CEA family.</text>
</comment>
<name>A0ABM4QVC9_BOSIN</name>
<dbReference type="Pfam" id="PF00047">
    <property type="entry name" value="ig"/>
    <property type="match status" value="1"/>
</dbReference>
<dbReference type="CDD" id="cd05774">
    <property type="entry name" value="IgV_CEACAM_D1"/>
    <property type="match status" value="1"/>
</dbReference>
<dbReference type="SMART" id="SM00408">
    <property type="entry name" value="IGc2"/>
    <property type="match status" value="2"/>
</dbReference>
<dbReference type="Proteomes" id="UP001652663">
    <property type="component" value="Chromosome 18"/>
</dbReference>
<dbReference type="PANTHER" id="PTHR44427">
    <property type="entry name" value="CARCINOEMBRYONIC ANTIGEN-RELATED CELL ADHESION MOLECULE 19"/>
    <property type="match status" value="1"/>
</dbReference>
<feature type="domain" description="Ig-like" evidence="7">
    <location>
        <begin position="279"/>
        <end position="370"/>
    </location>
</feature>
<dbReference type="InterPro" id="IPR003598">
    <property type="entry name" value="Ig_sub2"/>
</dbReference>
<dbReference type="InterPro" id="IPR003599">
    <property type="entry name" value="Ig_sub"/>
</dbReference>
<dbReference type="InterPro" id="IPR013106">
    <property type="entry name" value="Ig_V-set"/>
</dbReference>
<feature type="domain" description="Ig-like" evidence="7">
    <location>
        <begin position="188"/>
        <end position="275"/>
    </location>
</feature>
<sequence length="463" mass="50452">MEPPSGPASRRHVPWNRLLLAGTNVWSLVLALGFKQDQTSPCPHGAYTLWGGRQTSREIKSVLAVSLLTFWTPPTTAQPTIETVPLLAAEGSDVLLLAHNVTKNPLGYAWYRGERVDNTQLIGSCRVATNLTTKGPAHSGSETLYPNGTLLIQSVTQEDTGSYTLLVTKDDLQTERQTGHLHVHPVLPTPVITSNNSNPWEHKDTVVLTCGPETQNTSYTWWISNQSLPKSTRLELSEDKRTLKVVTVTRKEKGPYVCETRNPVSISHSDPFTLDVLYPVVRPSLQAGNTTVPEHEGPVVLTCLTDETGVSIRWLFKGQSLLLAERMTLSSDSSTLTIDPVSREDAGGYQCEVSNRGNSSRSGPLRLRVTWRENARALRVGAITGIVIGVLLVLTLLAVLGCFIFLHRGNWPPASTSGRGPSGSSVSQASLPDARPPAPIYQELLHPDTDVYCNISHKADVGP</sequence>
<keyword evidence="5" id="KW-0472">Membrane</keyword>
<dbReference type="InterPro" id="IPR036179">
    <property type="entry name" value="Ig-like_dom_sf"/>
</dbReference>
<evidence type="ECO:0000256" key="6">
    <source>
        <dbReference type="SAM" id="SignalP"/>
    </source>
</evidence>
<keyword evidence="8" id="KW-1185">Reference proteome</keyword>
<organism evidence="8 9">
    <name type="scientific">Bos indicus</name>
    <name type="common">Zebu</name>
    <dbReference type="NCBI Taxonomy" id="9915"/>
    <lineage>
        <taxon>Eukaryota</taxon>
        <taxon>Metazoa</taxon>
        <taxon>Chordata</taxon>
        <taxon>Craniata</taxon>
        <taxon>Vertebrata</taxon>
        <taxon>Euteleostomi</taxon>
        <taxon>Mammalia</taxon>
        <taxon>Eutheria</taxon>
        <taxon>Laurasiatheria</taxon>
        <taxon>Artiodactyla</taxon>
        <taxon>Ruminantia</taxon>
        <taxon>Pecora</taxon>
        <taxon>Bovidae</taxon>
        <taxon>Bovinae</taxon>
        <taxon>Bos</taxon>
    </lineage>
</organism>
<evidence type="ECO:0000256" key="5">
    <source>
        <dbReference type="SAM" id="Phobius"/>
    </source>
</evidence>
<evidence type="ECO:0000256" key="2">
    <source>
        <dbReference type="ARBA" id="ARBA00023180"/>
    </source>
</evidence>
<evidence type="ECO:0000313" key="8">
    <source>
        <dbReference type="Proteomes" id="UP001652663"/>
    </source>
</evidence>
<reference evidence="9" key="1">
    <citation type="submission" date="2025-08" db="UniProtKB">
        <authorList>
            <consortium name="RefSeq"/>
        </authorList>
    </citation>
    <scope>IDENTIFICATION</scope>
    <source>
        <tissue evidence="9">Blood</tissue>
    </source>
</reference>
<dbReference type="InterPro" id="IPR050831">
    <property type="entry name" value="CEA_cell_adhesion"/>
</dbReference>
<dbReference type="InterPro" id="IPR013151">
    <property type="entry name" value="Immunoglobulin_dom"/>
</dbReference>
<gene>
    <name evidence="9" type="primary">LOC139177134</name>
</gene>
<accession>A0ABM4QVC9</accession>
<protein>
    <submittedName>
        <fullName evidence="9">Cell adhesion molecule CEACAM7-like isoform X2</fullName>
    </submittedName>
</protein>
<dbReference type="PANTHER" id="PTHR44427:SF1">
    <property type="entry name" value="CARCINOEMBRYONIC ANTIGEN-RELATED CELL ADHESION MOLECULE 1"/>
    <property type="match status" value="1"/>
</dbReference>
<evidence type="ECO:0000313" key="9">
    <source>
        <dbReference type="RefSeq" id="XP_070627254.1"/>
    </source>
</evidence>
<dbReference type="Pfam" id="PF13927">
    <property type="entry name" value="Ig_3"/>
    <property type="match status" value="1"/>
</dbReference>
<evidence type="ECO:0000256" key="1">
    <source>
        <dbReference type="ARBA" id="ARBA00022729"/>
    </source>
</evidence>
<evidence type="ECO:0000256" key="3">
    <source>
        <dbReference type="ARBA" id="ARBA00023319"/>
    </source>
</evidence>
<dbReference type="InterPro" id="IPR007110">
    <property type="entry name" value="Ig-like_dom"/>
</dbReference>
<evidence type="ECO:0000256" key="4">
    <source>
        <dbReference type="ARBA" id="ARBA00038222"/>
    </source>
</evidence>
<feature type="transmembrane region" description="Helical" evidence="5">
    <location>
        <begin position="382"/>
        <end position="406"/>
    </location>
</feature>
<keyword evidence="2" id="KW-0325">Glycoprotein</keyword>
<feature type="signal peptide" evidence="6">
    <location>
        <begin position="1"/>
        <end position="31"/>
    </location>
</feature>
<dbReference type="RefSeq" id="XP_070627254.1">
    <property type="nucleotide sequence ID" value="XM_070771153.1"/>
</dbReference>
<feature type="chain" id="PRO_5046493523" evidence="6">
    <location>
        <begin position="32"/>
        <end position="463"/>
    </location>
</feature>